<dbReference type="EMBL" id="JAHUTI010011389">
    <property type="protein sequence ID" value="MED6236148.1"/>
    <property type="molecule type" value="Genomic_DNA"/>
</dbReference>
<reference evidence="2 3" key="1">
    <citation type="submission" date="2021-07" db="EMBL/GenBank/DDBJ databases">
        <authorList>
            <person name="Palmer J.M."/>
        </authorList>
    </citation>
    <scope>NUCLEOTIDE SEQUENCE [LARGE SCALE GENOMIC DNA]</scope>
    <source>
        <strain evidence="2 3">AT_MEX2019</strain>
        <tissue evidence="2">Muscle</tissue>
    </source>
</reference>
<comment type="caution">
    <text evidence="2">The sequence shown here is derived from an EMBL/GenBank/DDBJ whole genome shotgun (WGS) entry which is preliminary data.</text>
</comment>
<sequence>MAKENLLIVGKVLSTQLLKRIIKPHLSSRMVPQGKLKFNLRMPVNFLPLEDAASEEEVDVSSRPVSLTADGDGEALCDMSVVSTESYRHNRTTFCFTGQLRERLETDFAGLFLRLGEVQTSGSSVEEEEDRAELPLSSSM</sequence>
<evidence type="ECO:0000313" key="3">
    <source>
        <dbReference type="Proteomes" id="UP001345963"/>
    </source>
</evidence>
<protein>
    <submittedName>
        <fullName evidence="2">Uncharacterized protein</fullName>
    </submittedName>
</protein>
<accession>A0ABU7ADQ1</accession>
<name>A0ABU7ADQ1_9TELE</name>
<feature type="region of interest" description="Disordered" evidence="1">
    <location>
        <begin position="121"/>
        <end position="140"/>
    </location>
</feature>
<dbReference type="Proteomes" id="UP001345963">
    <property type="component" value="Unassembled WGS sequence"/>
</dbReference>
<evidence type="ECO:0000313" key="2">
    <source>
        <dbReference type="EMBL" id="MED6236148.1"/>
    </source>
</evidence>
<proteinExistence type="predicted"/>
<keyword evidence="3" id="KW-1185">Reference proteome</keyword>
<organism evidence="2 3">
    <name type="scientific">Ataeniobius toweri</name>
    <dbReference type="NCBI Taxonomy" id="208326"/>
    <lineage>
        <taxon>Eukaryota</taxon>
        <taxon>Metazoa</taxon>
        <taxon>Chordata</taxon>
        <taxon>Craniata</taxon>
        <taxon>Vertebrata</taxon>
        <taxon>Euteleostomi</taxon>
        <taxon>Actinopterygii</taxon>
        <taxon>Neopterygii</taxon>
        <taxon>Teleostei</taxon>
        <taxon>Neoteleostei</taxon>
        <taxon>Acanthomorphata</taxon>
        <taxon>Ovalentaria</taxon>
        <taxon>Atherinomorphae</taxon>
        <taxon>Cyprinodontiformes</taxon>
        <taxon>Goodeidae</taxon>
        <taxon>Ataeniobius</taxon>
    </lineage>
</organism>
<gene>
    <name evidence="2" type="ORF">ATANTOWER_005055</name>
</gene>
<evidence type="ECO:0000256" key="1">
    <source>
        <dbReference type="SAM" id="MobiDB-lite"/>
    </source>
</evidence>